<name>E3NC68_CAERE</name>
<reference evidence="2" key="1">
    <citation type="submission" date="2007-07" db="EMBL/GenBank/DDBJ databases">
        <title>PCAP assembly of the Caenorhabditis remanei genome.</title>
        <authorList>
            <consortium name="The Caenorhabditis remanei Sequencing Consortium"/>
            <person name="Wilson R.K."/>
        </authorList>
    </citation>
    <scope>NUCLEOTIDE SEQUENCE [LARGE SCALE GENOMIC DNA]</scope>
    <source>
        <strain evidence="2">PB4641</strain>
    </source>
</reference>
<dbReference type="HOGENOM" id="CLU_774423_0_0_1"/>
<dbReference type="Pfam" id="PF07735">
    <property type="entry name" value="FBA_2"/>
    <property type="match status" value="1"/>
</dbReference>
<sequence>MKPFRLLHLPHLPFRKIASEINLVFLSLCSKKCDLAVKLSGIKPITLSKDHLSTSHSVVIYFGNLFIIWSLKKREEVDEPEEFSAAYKIGELVFKTKFNGNHDVLTSLCTDYYSAAHQIVEYLKNTFNCELTGYKVSPEGYPEYRQLICQTINDSKISELNFGESGKEVNAEDIDFVFNNLKTDKMLIVSGQLHENYRLQNPLNFQYFFVSPAPWFSPEDLFNANCEHLAILFAKKLEPANINLYLKQWINGEHSRILSLRIESIWFSSIHPDRNQQFFDGIETRSFDMTREFSDYKLVWFTNTHHKYNIFFRKSVFYSLLGNQFVDYQFWDIRRNDGTIGSIALKSSRCFFHVWRIK</sequence>
<dbReference type="InterPro" id="IPR012885">
    <property type="entry name" value="F-box_Sdz-33"/>
</dbReference>
<accession>E3NC68</accession>
<keyword evidence="3" id="KW-1185">Reference proteome</keyword>
<evidence type="ECO:0000313" key="3">
    <source>
        <dbReference type="Proteomes" id="UP000008281"/>
    </source>
</evidence>
<dbReference type="PANTHER" id="PTHR21503">
    <property type="entry name" value="F-BOX-CONTAINING HYPOTHETICAL PROTEIN C.ELEGANS"/>
    <property type="match status" value="1"/>
</dbReference>
<dbReference type="Proteomes" id="UP000008281">
    <property type="component" value="Unassembled WGS sequence"/>
</dbReference>
<protein>
    <recommendedName>
        <fullName evidence="1">Sdz-33 F-box domain-containing protein</fullName>
    </recommendedName>
</protein>
<organism evidence="3">
    <name type="scientific">Caenorhabditis remanei</name>
    <name type="common">Caenorhabditis vulgaris</name>
    <dbReference type="NCBI Taxonomy" id="31234"/>
    <lineage>
        <taxon>Eukaryota</taxon>
        <taxon>Metazoa</taxon>
        <taxon>Ecdysozoa</taxon>
        <taxon>Nematoda</taxon>
        <taxon>Chromadorea</taxon>
        <taxon>Rhabditida</taxon>
        <taxon>Rhabditina</taxon>
        <taxon>Rhabditomorpha</taxon>
        <taxon>Rhabditoidea</taxon>
        <taxon>Rhabditidae</taxon>
        <taxon>Peloderinae</taxon>
        <taxon>Caenorhabditis</taxon>
    </lineage>
</organism>
<dbReference type="PANTHER" id="PTHR21503:SF8">
    <property type="entry name" value="F-BOX ASSOCIATED DOMAIN-CONTAINING PROTEIN-RELATED"/>
    <property type="match status" value="1"/>
</dbReference>
<gene>
    <name evidence="2" type="ORF">CRE_16420</name>
</gene>
<evidence type="ECO:0000259" key="1">
    <source>
        <dbReference type="Pfam" id="PF07735"/>
    </source>
</evidence>
<dbReference type="EMBL" id="DS268592">
    <property type="protein sequence ID" value="EFO92625.1"/>
    <property type="molecule type" value="Genomic_DNA"/>
</dbReference>
<feature type="domain" description="Sdz-33 F-box" evidence="1">
    <location>
        <begin position="203"/>
        <end position="262"/>
    </location>
</feature>
<dbReference type="AlphaFoldDB" id="E3NC68"/>
<dbReference type="InParanoid" id="E3NC68"/>
<proteinExistence type="predicted"/>
<evidence type="ECO:0000313" key="2">
    <source>
        <dbReference type="EMBL" id="EFO92625.1"/>
    </source>
</evidence>